<evidence type="ECO:0000256" key="2">
    <source>
        <dbReference type="SAM" id="MobiDB-lite"/>
    </source>
</evidence>
<organism evidence="3 4">
    <name type="scientific">Prorocentrum cordatum</name>
    <dbReference type="NCBI Taxonomy" id="2364126"/>
    <lineage>
        <taxon>Eukaryota</taxon>
        <taxon>Sar</taxon>
        <taxon>Alveolata</taxon>
        <taxon>Dinophyceae</taxon>
        <taxon>Prorocentrales</taxon>
        <taxon>Prorocentraceae</taxon>
        <taxon>Prorocentrum</taxon>
    </lineage>
</organism>
<name>A0ABN9XEP6_9DINO</name>
<evidence type="ECO:0000313" key="3">
    <source>
        <dbReference type="EMBL" id="CAK0898114.1"/>
    </source>
</evidence>
<keyword evidence="1" id="KW-0175">Coiled coil</keyword>
<feature type="non-terminal residue" evidence="3">
    <location>
        <position position="1"/>
    </location>
</feature>
<feature type="coiled-coil region" evidence="1">
    <location>
        <begin position="3"/>
        <end position="30"/>
    </location>
</feature>
<gene>
    <name evidence="3" type="ORF">PCOR1329_LOCUS76086</name>
</gene>
<reference evidence="3" key="1">
    <citation type="submission" date="2023-10" db="EMBL/GenBank/DDBJ databases">
        <authorList>
            <person name="Chen Y."/>
            <person name="Shah S."/>
            <person name="Dougan E. K."/>
            <person name="Thang M."/>
            <person name="Chan C."/>
        </authorList>
    </citation>
    <scope>NUCLEOTIDE SEQUENCE [LARGE SCALE GENOMIC DNA]</scope>
</reference>
<evidence type="ECO:0000256" key="1">
    <source>
        <dbReference type="SAM" id="Coils"/>
    </source>
</evidence>
<feature type="non-terminal residue" evidence="3">
    <location>
        <position position="145"/>
    </location>
</feature>
<accession>A0ABN9XEP6</accession>
<comment type="caution">
    <text evidence="3">The sequence shown here is derived from an EMBL/GenBank/DDBJ whole genome shotgun (WGS) entry which is preliminary data.</text>
</comment>
<feature type="region of interest" description="Disordered" evidence="2">
    <location>
        <begin position="125"/>
        <end position="145"/>
    </location>
</feature>
<sequence length="145" mass="15536">EERDGLLERCAALEERSARLLDEIAVLRGRADVDLPHWAARLRACRGRLEQAAAPFSSVPLGEKLAATAAELEDVEAGILGLNGAPLREELAELKRGFSATLEENLQREEALRRENAQLRSMLKAVGRPAGEPAAPAGEPAAPPA</sequence>
<keyword evidence="4" id="KW-1185">Reference proteome</keyword>
<protein>
    <submittedName>
        <fullName evidence="3">Uncharacterized protein</fullName>
    </submittedName>
</protein>
<dbReference type="Proteomes" id="UP001189429">
    <property type="component" value="Unassembled WGS sequence"/>
</dbReference>
<evidence type="ECO:0000313" key="4">
    <source>
        <dbReference type="Proteomes" id="UP001189429"/>
    </source>
</evidence>
<dbReference type="EMBL" id="CAUYUJ010020430">
    <property type="protein sequence ID" value="CAK0898114.1"/>
    <property type="molecule type" value="Genomic_DNA"/>
</dbReference>
<feature type="compositionally biased region" description="Low complexity" evidence="2">
    <location>
        <begin position="129"/>
        <end position="145"/>
    </location>
</feature>
<proteinExistence type="predicted"/>